<dbReference type="InterPro" id="IPR007298">
    <property type="entry name" value="Cu-R_lipoprotein_NlpE"/>
</dbReference>
<evidence type="ECO:0000313" key="3">
    <source>
        <dbReference type="Proteomes" id="UP000263596"/>
    </source>
</evidence>
<evidence type="ECO:0000313" key="1">
    <source>
        <dbReference type="EMBL" id="HCK29418.1"/>
    </source>
</evidence>
<reference evidence="2" key="2">
    <citation type="journal article" date="2022" name="J Glob Antimicrob Resist">
        <title>Comparative analysis of IMP-4- and OXA-58-containing plasmids of three carbapenemase-producing Acinetobacter ursingii strains in the Netherlands.</title>
        <authorList>
            <person name="Hendrickx A.P.A."/>
            <person name="Schade R.P."/>
            <person name="Landman F."/>
            <person name="Bosch T."/>
            <person name="Schouls L.M."/>
            <person name="van Dijk K."/>
        </authorList>
    </citation>
    <scope>NUCLEOTIDE SEQUENCE</scope>
    <source>
        <strain evidence="2">RIVM_C010761</strain>
    </source>
</reference>
<sequence length="163" mass="17563">MKKSLIAIAIASTLLVACSKKENQTETTTSAADQTPVASAPAETATAVDTAHTAENSLDWAGDYKGKLPCADCEGIQTELELKADKTFELKETYLGGKSDGKPIETKGTFKFDEQKPSVIVLDTQPDQRQFFIGENTATALDMEGNKIEGAMADLYVLKKESH</sequence>
<dbReference type="AlphaFoldDB" id="A0A3D2SK86"/>
<dbReference type="Pfam" id="PF04170">
    <property type="entry name" value="NlpE"/>
    <property type="match status" value="1"/>
</dbReference>
<protein>
    <submittedName>
        <fullName evidence="1">Copper homeostasis protein</fullName>
    </submittedName>
    <submittedName>
        <fullName evidence="2">Copper resistance protein NlpE N-terminal domain-containing protein</fullName>
    </submittedName>
</protein>
<evidence type="ECO:0000313" key="2">
    <source>
        <dbReference type="EMBL" id="UYF74646.1"/>
    </source>
</evidence>
<dbReference type="Proteomes" id="UP001164081">
    <property type="component" value="Chromosome"/>
</dbReference>
<reference evidence="1 3" key="1">
    <citation type="journal article" date="2018" name="Nat. Biotechnol.">
        <title>A standardized bacterial taxonomy based on genome phylogeny substantially revises the tree of life.</title>
        <authorList>
            <person name="Parks D.H."/>
            <person name="Chuvochina M."/>
            <person name="Waite D.W."/>
            <person name="Rinke C."/>
            <person name="Skarshewski A."/>
            <person name="Chaumeil P.A."/>
            <person name="Hugenholtz P."/>
        </authorList>
    </citation>
    <scope>NUCLEOTIDE SEQUENCE [LARGE SCALE GENOMIC DNA]</scope>
    <source>
        <strain evidence="1">UBA9669</strain>
    </source>
</reference>
<gene>
    <name evidence="1" type="ORF">DHW29_03995</name>
    <name evidence="2" type="ORF">LSO58_12470</name>
</gene>
<dbReference type="Gene3D" id="2.40.128.640">
    <property type="match status" value="1"/>
</dbReference>
<dbReference type="EMBL" id="CP089044">
    <property type="protein sequence ID" value="UYF74646.1"/>
    <property type="molecule type" value="Genomic_DNA"/>
</dbReference>
<organism evidence="1 3">
    <name type="scientific">Acinetobacter ursingii</name>
    <dbReference type="NCBI Taxonomy" id="108980"/>
    <lineage>
        <taxon>Bacteria</taxon>
        <taxon>Pseudomonadati</taxon>
        <taxon>Pseudomonadota</taxon>
        <taxon>Gammaproteobacteria</taxon>
        <taxon>Moraxellales</taxon>
        <taxon>Moraxellaceae</taxon>
        <taxon>Acinetobacter</taxon>
    </lineage>
</organism>
<proteinExistence type="predicted"/>
<accession>A0A3D2SK86</accession>
<dbReference type="RefSeq" id="WP_004990548.1">
    <property type="nucleotide sequence ID" value="NZ_AP018824.1"/>
</dbReference>
<name>A0A3D2SK86_9GAMM</name>
<dbReference type="PROSITE" id="PS51257">
    <property type="entry name" value="PROKAR_LIPOPROTEIN"/>
    <property type="match status" value="1"/>
</dbReference>
<dbReference type="EMBL" id="DPVE01000079">
    <property type="protein sequence ID" value="HCK29418.1"/>
    <property type="molecule type" value="Genomic_DNA"/>
</dbReference>
<dbReference type="Proteomes" id="UP000263596">
    <property type="component" value="Unassembled WGS sequence"/>
</dbReference>